<comment type="caution">
    <text evidence="1">The sequence shown here is derived from an EMBL/GenBank/DDBJ whole genome shotgun (WGS) entry which is preliminary data.</text>
</comment>
<accession>A0ABU9XRM9</accession>
<dbReference type="Proteomes" id="UP001404104">
    <property type="component" value="Unassembled WGS sequence"/>
</dbReference>
<sequence>MSDTTSRLGLPMIRVGQAQKELSHNEALALIDLLIHAAVIGFAVNAPPPTPAPGDTWVVGSAPSGAWAGRANQLAGWTDGGWRFAVPIEGMAVWIVQGGVLARFAGGVWNAGDVTASRLMIGGNMVVGPQQAAIAAPTGGTVTDGQARVAIASILQAMRTHGLIAG</sequence>
<dbReference type="Pfam" id="PF10983">
    <property type="entry name" value="DUF2793"/>
    <property type="match status" value="1"/>
</dbReference>
<name>A0ABU9XRM9_9SPHN</name>
<proteinExistence type="predicted"/>
<keyword evidence="2" id="KW-1185">Reference proteome</keyword>
<dbReference type="EMBL" id="JBDIMF010000002">
    <property type="protein sequence ID" value="MEN2786494.1"/>
    <property type="molecule type" value="Genomic_DNA"/>
</dbReference>
<protein>
    <submittedName>
        <fullName evidence="1">DUF2793 domain-containing protein</fullName>
    </submittedName>
</protein>
<organism evidence="1 2">
    <name type="scientific">Sphingomonas qilianensis</name>
    <dbReference type="NCBI Taxonomy" id="1736690"/>
    <lineage>
        <taxon>Bacteria</taxon>
        <taxon>Pseudomonadati</taxon>
        <taxon>Pseudomonadota</taxon>
        <taxon>Alphaproteobacteria</taxon>
        <taxon>Sphingomonadales</taxon>
        <taxon>Sphingomonadaceae</taxon>
        <taxon>Sphingomonas</taxon>
    </lineage>
</organism>
<evidence type="ECO:0000313" key="2">
    <source>
        <dbReference type="Proteomes" id="UP001404104"/>
    </source>
</evidence>
<evidence type="ECO:0000313" key="1">
    <source>
        <dbReference type="EMBL" id="MEN2786494.1"/>
    </source>
</evidence>
<dbReference type="RefSeq" id="WP_345864278.1">
    <property type="nucleotide sequence ID" value="NZ_JBDIMF010000002.1"/>
</dbReference>
<dbReference type="InterPro" id="IPR021251">
    <property type="entry name" value="DUF2793"/>
</dbReference>
<gene>
    <name evidence="1" type="ORF">ABC969_08690</name>
</gene>
<reference evidence="1 2" key="1">
    <citation type="submission" date="2024-05" db="EMBL/GenBank/DDBJ databases">
        <authorList>
            <person name="Liu Q."/>
            <person name="Xin Y.-H."/>
        </authorList>
    </citation>
    <scope>NUCLEOTIDE SEQUENCE [LARGE SCALE GENOMIC DNA]</scope>
    <source>
        <strain evidence="1 2">CGMCC 1.15349</strain>
    </source>
</reference>